<dbReference type="InterPro" id="IPR014730">
    <property type="entry name" value="ETF_a/b_N"/>
</dbReference>
<evidence type="ECO:0000256" key="3">
    <source>
        <dbReference type="ARBA" id="ARBA00022982"/>
    </source>
</evidence>
<feature type="domain" description="Electron transfer flavoprotein alpha/beta-subunit N-terminal" evidence="4">
    <location>
        <begin position="8"/>
        <end position="90"/>
    </location>
</feature>
<dbReference type="EMBL" id="UINC01187225">
    <property type="protein sequence ID" value="SVD99840.1"/>
    <property type="molecule type" value="Genomic_DNA"/>
</dbReference>
<dbReference type="GO" id="GO:0009055">
    <property type="term" value="F:electron transfer activity"/>
    <property type="evidence" value="ECO:0007669"/>
    <property type="project" value="InterPro"/>
</dbReference>
<dbReference type="PANTHER" id="PTHR21294">
    <property type="entry name" value="ELECTRON TRANSFER FLAVOPROTEIN BETA-SUBUNIT"/>
    <property type="match status" value="1"/>
</dbReference>
<dbReference type="InterPro" id="IPR012255">
    <property type="entry name" value="ETF_b"/>
</dbReference>
<keyword evidence="3" id="KW-0249">Electron transport</keyword>
<dbReference type="SUPFAM" id="SSF52402">
    <property type="entry name" value="Adenine nucleotide alpha hydrolases-like"/>
    <property type="match status" value="1"/>
</dbReference>
<accession>A0A382ZX15</accession>
<evidence type="ECO:0000259" key="4">
    <source>
        <dbReference type="Pfam" id="PF01012"/>
    </source>
</evidence>
<dbReference type="InterPro" id="IPR014729">
    <property type="entry name" value="Rossmann-like_a/b/a_fold"/>
</dbReference>
<evidence type="ECO:0000256" key="2">
    <source>
        <dbReference type="ARBA" id="ARBA00022448"/>
    </source>
</evidence>
<evidence type="ECO:0000256" key="1">
    <source>
        <dbReference type="ARBA" id="ARBA00007557"/>
    </source>
</evidence>
<feature type="non-terminal residue" evidence="5">
    <location>
        <position position="1"/>
    </location>
</feature>
<dbReference type="Pfam" id="PF01012">
    <property type="entry name" value="ETF"/>
    <property type="match status" value="1"/>
</dbReference>
<sequence>SSDYSFAATGMCVAGLLNWAHAAVVSKVDITPDAQQITVNRELEAGIEEEITVESPAVLSIQLGINEPRYASLRGIKQAKAKPIEVMSHKDFGLTDAEVGEMGSLSKVRKMYAPEHSQAELIEGTVAEQAKRIAEIVKELKGDT</sequence>
<keyword evidence="2" id="KW-0813">Transport</keyword>
<name>A0A382ZX15_9ZZZZ</name>
<organism evidence="5">
    <name type="scientific">marine metagenome</name>
    <dbReference type="NCBI Taxonomy" id="408172"/>
    <lineage>
        <taxon>unclassified sequences</taxon>
        <taxon>metagenomes</taxon>
        <taxon>ecological metagenomes</taxon>
    </lineage>
</organism>
<dbReference type="AlphaFoldDB" id="A0A382ZX15"/>
<comment type="similarity">
    <text evidence="1">Belongs to the ETF beta-subunit/FixA family.</text>
</comment>
<reference evidence="5" key="1">
    <citation type="submission" date="2018-05" db="EMBL/GenBank/DDBJ databases">
        <authorList>
            <person name="Lanie J.A."/>
            <person name="Ng W.-L."/>
            <person name="Kazmierczak K.M."/>
            <person name="Andrzejewski T.M."/>
            <person name="Davidsen T.M."/>
            <person name="Wayne K.J."/>
            <person name="Tettelin H."/>
            <person name="Glass J.I."/>
            <person name="Rusch D."/>
            <person name="Podicherti R."/>
            <person name="Tsui H.-C.T."/>
            <person name="Winkler M.E."/>
        </authorList>
    </citation>
    <scope>NUCLEOTIDE SEQUENCE</scope>
</reference>
<dbReference type="PANTHER" id="PTHR21294:SF8">
    <property type="entry name" value="ELECTRON TRANSFER FLAVOPROTEIN SUBUNIT BETA"/>
    <property type="match status" value="1"/>
</dbReference>
<evidence type="ECO:0000313" key="5">
    <source>
        <dbReference type="EMBL" id="SVD99840.1"/>
    </source>
</evidence>
<proteinExistence type="inferred from homology"/>
<dbReference type="Gene3D" id="3.40.50.620">
    <property type="entry name" value="HUPs"/>
    <property type="match status" value="1"/>
</dbReference>
<protein>
    <recommendedName>
        <fullName evidence="4">Electron transfer flavoprotein alpha/beta-subunit N-terminal domain-containing protein</fullName>
    </recommendedName>
</protein>
<gene>
    <name evidence="5" type="ORF">METZ01_LOCUS452694</name>
</gene>